<protein>
    <submittedName>
        <fullName evidence="1">Uncharacterized protein</fullName>
    </submittedName>
</protein>
<dbReference type="Proteomes" id="UP000606172">
    <property type="component" value="Unassembled WGS sequence"/>
</dbReference>
<sequence length="310" mass="32630">MFGYTGSGPYCYTSCLGMVFGPEASPPLAIIETLTGSPFGVQLERGTMPWFDPYGWSPEIGVDDALALLGWRCTRSDGGTPEEALARLRAACADGPVVAGPVDMGLLLYRPGTPIRGGGDHYVVVIAVDGDAVLLHDPHGHPYATLPAADFVEAWKAETVTYIDLPYVMRSGFVREREVDAADALRASLPGAVAWLSGRDDLPTAPGSLGGAAAVEALAGLVRQGLDADTRFLLEKFGIRLAARRLGDAAMCLTMVGADEAAAIADEQARLIGSLQHPLVTGDGKAVEAGLLRLAPTYERLREALVAGQR</sequence>
<evidence type="ECO:0000313" key="1">
    <source>
        <dbReference type="EMBL" id="GII96212.1"/>
    </source>
</evidence>
<reference evidence="1" key="1">
    <citation type="submission" date="2021-01" db="EMBL/GenBank/DDBJ databases">
        <title>Whole genome shotgun sequence of Sinosporangium siamense NBRC 109515.</title>
        <authorList>
            <person name="Komaki H."/>
            <person name="Tamura T."/>
        </authorList>
    </citation>
    <scope>NUCLEOTIDE SEQUENCE</scope>
    <source>
        <strain evidence="1">NBRC 109515</strain>
    </source>
</reference>
<keyword evidence="2" id="KW-1185">Reference proteome</keyword>
<evidence type="ECO:0000313" key="2">
    <source>
        <dbReference type="Proteomes" id="UP000606172"/>
    </source>
</evidence>
<gene>
    <name evidence="1" type="ORF">Ssi02_64430</name>
</gene>
<dbReference type="RefSeq" id="WP_204031229.1">
    <property type="nucleotide sequence ID" value="NZ_BOOW01000042.1"/>
</dbReference>
<proteinExistence type="predicted"/>
<name>A0A919VB77_9ACTN</name>
<organism evidence="1 2">
    <name type="scientific">Sinosporangium siamense</name>
    <dbReference type="NCBI Taxonomy" id="1367973"/>
    <lineage>
        <taxon>Bacteria</taxon>
        <taxon>Bacillati</taxon>
        <taxon>Actinomycetota</taxon>
        <taxon>Actinomycetes</taxon>
        <taxon>Streptosporangiales</taxon>
        <taxon>Streptosporangiaceae</taxon>
        <taxon>Sinosporangium</taxon>
    </lineage>
</organism>
<dbReference type="EMBL" id="BOOW01000042">
    <property type="protein sequence ID" value="GII96212.1"/>
    <property type="molecule type" value="Genomic_DNA"/>
</dbReference>
<comment type="caution">
    <text evidence="1">The sequence shown here is derived from an EMBL/GenBank/DDBJ whole genome shotgun (WGS) entry which is preliminary data.</text>
</comment>
<accession>A0A919VB77</accession>
<dbReference type="AlphaFoldDB" id="A0A919VB77"/>